<sequence length="121" mass="14298">MKIYITNLSLLFKVLRLALTLCLSLWIYKFWIATFSFNSMDDIQSLKTEDKSTAQDNLIQTEDDTSSQINQEDFPDSFEGFGYRFNEFGQLRHITTGEPFEFNQKKDDHLYNQKRYEALGE</sequence>
<dbReference type="InterPro" id="IPR053858">
    <property type="entry name" value="Arb2_dom"/>
</dbReference>
<organism evidence="2 3">
    <name type="scientific">Trichonephila clavata</name>
    <name type="common">Joro spider</name>
    <name type="synonym">Nephila clavata</name>
    <dbReference type="NCBI Taxonomy" id="2740835"/>
    <lineage>
        <taxon>Eukaryota</taxon>
        <taxon>Metazoa</taxon>
        <taxon>Ecdysozoa</taxon>
        <taxon>Arthropoda</taxon>
        <taxon>Chelicerata</taxon>
        <taxon>Arachnida</taxon>
        <taxon>Araneae</taxon>
        <taxon>Araneomorphae</taxon>
        <taxon>Entelegynae</taxon>
        <taxon>Araneoidea</taxon>
        <taxon>Nephilidae</taxon>
        <taxon>Trichonephila</taxon>
    </lineage>
</organism>
<proteinExistence type="predicted"/>
<dbReference type="Pfam" id="PF22749">
    <property type="entry name" value="Arb2"/>
    <property type="match status" value="1"/>
</dbReference>
<feature type="domain" description="Arb2" evidence="1">
    <location>
        <begin position="74"/>
        <end position="119"/>
    </location>
</feature>
<accession>A0A8X6LMR5</accession>
<evidence type="ECO:0000259" key="1">
    <source>
        <dbReference type="Pfam" id="PF22749"/>
    </source>
</evidence>
<dbReference type="OrthoDB" id="421951at2759"/>
<dbReference type="GO" id="GO:0035197">
    <property type="term" value="F:siRNA binding"/>
    <property type="evidence" value="ECO:0007669"/>
    <property type="project" value="TreeGrafter"/>
</dbReference>
<dbReference type="GO" id="GO:0005634">
    <property type="term" value="C:nucleus"/>
    <property type="evidence" value="ECO:0007669"/>
    <property type="project" value="TreeGrafter"/>
</dbReference>
<dbReference type="Proteomes" id="UP000887116">
    <property type="component" value="Unassembled WGS sequence"/>
</dbReference>
<keyword evidence="3" id="KW-1185">Reference proteome</keyword>
<name>A0A8X6LMR5_TRICU</name>
<evidence type="ECO:0000313" key="2">
    <source>
        <dbReference type="EMBL" id="GFR13179.1"/>
    </source>
</evidence>
<reference evidence="2" key="1">
    <citation type="submission" date="2020-07" db="EMBL/GenBank/DDBJ databases">
        <title>Multicomponent nature underlies the extraordinary mechanical properties of spider dragline silk.</title>
        <authorList>
            <person name="Kono N."/>
            <person name="Nakamura H."/>
            <person name="Mori M."/>
            <person name="Yoshida Y."/>
            <person name="Ohtoshi R."/>
            <person name="Malay A.D."/>
            <person name="Moran D.A.P."/>
            <person name="Tomita M."/>
            <person name="Numata K."/>
            <person name="Arakawa K."/>
        </authorList>
    </citation>
    <scope>NUCLEOTIDE SEQUENCE</scope>
</reference>
<evidence type="ECO:0000313" key="3">
    <source>
        <dbReference type="Proteomes" id="UP000887116"/>
    </source>
</evidence>
<dbReference type="EMBL" id="BMAO01017081">
    <property type="protein sequence ID" value="GFR13179.1"/>
    <property type="molecule type" value="Genomic_DNA"/>
</dbReference>
<dbReference type="GO" id="GO:0031048">
    <property type="term" value="P:regulatory ncRNA-mediated heterochromatin formation"/>
    <property type="evidence" value="ECO:0007669"/>
    <property type="project" value="TreeGrafter"/>
</dbReference>
<dbReference type="PANTHER" id="PTHR21357:SF4">
    <property type="entry name" value="FAM172 FAMILY PROTEIN HOMOLOG CG10038"/>
    <property type="match status" value="1"/>
</dbReference>
<dbReference type="AlphaFoldDB" id="A0A8X6LMR5"/>
<feature type="non-terminal residue" evidence="2">
    <location>
        <position position="121"/>
    </location>
</feature>
<protein>
    <recommendedName>
        <fullName evidence="1">Arb2 domain-containing protein</fullName>
    </recommendedName>
</protein>
<comment type="caution">
    <text evidence="2">The sequence shown here is derived from an EMBL/GenBank/DDBJ whole genome shotgun (WGS) entry which is preliminary data.</text>
</comment>
<dbReference type="InterPro" id="IPR048263">
    <property type="entry name" value="Arb2"/>
</dbReference>
<dbReference type="PANTHER" id="PTHR21357">
    <property type="entry name" value="FAM172 FAMILY PROTEIN HOMOLOG CG10038"/>
    <property type="match status" value="1"/>
</dbReference>
<gene>
    <name evidence="2" type="primary">NCL1_23542</name>
    <name evidence="2" type="ORF">TNCT_126351</name>
</gene>